<organism evidence="2 3">
    <name type="scientific">Solanum commersonii</name>
    <name type="common">Commerson's wild potato</name>
    <name type="synonym">Commerson's nightshade</name>
    <dbReference type="NCBI Taxonomy" id="4109"/>
    <lineage>
        <taxon>Eukaryota</taxon>
        <taxon>Viridiplantae</taxon>
        <taxon>Streptophyta</taxon>
        <taxon>Embryophyta</taxon>
        <taxon>Tracheophyta</taxon>
        <taxon>Spermatophyta</taxon>
        <taxon>Magnoliopsida</taxon>
        <taxon>eudicotyledons</taxon>
        <taxon>Gunneridae</taxon>
        <taxon>Pentapetalae</taxon>
        <taxon>asterids</taxon>
        <taxon>lamiids</taxon>
        <taxon>Solanales</taxon>
        <taxon>Solanaceae</taxon>
        <taxon>Solanoideae</taxon>
        <taxon>Solaneae</taxon>
        <taxon>Solanum</taxon>
    </lineage>
</organism>
<sequence length="133" mass="15685">MEVVNEKTKPSRVEKIRIQYDMVPKYCKQCKLQGHAESDCRVLHPKLRKTMYEEVQGKKGKNDENAHPVTRVGKKYKKWQPTNKMPPIHKENEQQAREEGKVDRMGDACRKEPHEYDDEVLKNQDEMKDTSTT</sequence>
<dbReference type="EMBL" id="JACXVP010000001">
    <property type="protein sequence ID" value="KAG5630298.1"/>
    <property type="molecule type" value="Genomic_DNA"/>
</dbReference>
<keyword evidence="3" id="KW-1185">Reference proteome</keyword>
<gene>
    <name evidence="2" type="ORF">H5410_002015</name>
</gene>
<evidence type="ECO:0000256" key="1">
    <source>
        <dbReference type="SAM" id="MobiDB-lite"/>
    </source>
</evidence>
<accession>A0A9J6B161</accession>
<feature type="compositionally biased region" description="Basic and acidic residues" evidence="1">
    <location>
        <begin position="88"/>
        <end position="133"/>
    </location>
</feature>
<dbReference type="OrthoDB" id="1325374at2759"/>
<feature type="region of interest" description="Disordered" evidence="1">
    <location>
        <begin position="54"/>
        <end position="133"/>
    </location>
</feature>
<proteinExistence type="predicted"/>
<name>A0A9J6B161_SOLCO</name>
<protein>
    <submittedName>
        <fullName evidence="2">Uncharacterized protein</fullName>
    </submittedName>
</protein>
<evidence type="ECO:0000313" key="2">
    <source>
        <dbReference type="EMBL" id="KAG5630298.1"/>
    </source>
</evidence>
<evidence type="ECO:0000313" key="3">
    <source>
        <dbReference type="Proteomes" id="UP000824120"/>
    </source>
</evidence>
<feature type="compositionally biased region" description="Basic and acidic residues" evidence="1">
    <location>
        <begin position="54"/>
        <end position="66"/>
    </location>
</feature>
<comment type="caution">
    <text evidence="2">The sequence shown here is derived from an EMBL/GenBank/DDBJ whole genome shotgun (WGS) entry which is preliminary data.</text>
</comment>
<dbReference type="AlphaFoldDB" id="A0A9J6B161"/>
<reference evidence="2 3" key="1">
    <citation type="submission" date="2020-09" db="EMBL/GenBank/DDBJ databases">
        <title>De no assembly of potato wild relative species, Solanum commersonii.</title>
        <authorList>
            <person name="Cho K."/>
        </authorList>
    </citation>
    <scope>NUCLEOTIDE SEQUENCE [LARGE SCALE GENOMIC DNA]</scope>
    <source>
        <strain evidence="2">LZ3.2</strain>
        <tissue evidence="2">Leaf</tissue>
    </source>
</reference>
<dbReference type="Proteomes" id="UP000824120">
    <property type="component" value="Chromosome 1"/>
</dbReference>